<evidence type="ECO:0000256" key="1">
    <source>
        <dbReference type="SAM" id="MobiDB-lite"/>
    </source>
</evidence>
<evidence type="ECO:0000313" key="2">
    <source>
        <dbReference type="EMBL" id="GFE19511.1"/>
    </source>
</evidence>
<dbReference type="AlphaFoldDB" id="A0A640TAJ8"/>
<organism evidence="2 3">
    <name type="scientific">Streptomyces glebosus</name>
    <dbReference type="NCBI Taxonomy" id="249580"/>
    <lineage>
        <taxon>Bacteria</taxon>
        <taxon>Bacillati</taxon>
        <taxon>Actinomycetota</taxon>
        <taxon>Actinomycetes</taxon>
        <taxon>Kitasatosporales</taxon>
        <taxon>Streptomycetaceae</taxon>
        <taxon>Streptomyces</taxon>
    </lineage>
</organism>
<dbReference type="Proteomes" id="UP000430079">
    <property type="component" value="Unassembled WGS sequence"/>
</dbReference>
<sequence length="92" mass="9962">MRLPESLLRAAGIRPHLLAISTAHEHGSAAVGWLTGGMEIRTIRYFLKVVDMGPVSVASRALHAIAEPKDQRANRPRHGSKGGRPIGFDSEI</sequence>
<feature type="region of interest" description="Disordered" evidence="1">
    <location>
        <begin position="67"/>
        <end position="92"/>
    </location>
</feature>
<evidence type="ECO:0000313" key="3">
    <source>
        <dbReference type="Proteomes" id="UP000430079"/>
    </source>
</evidence>
<keyword evidence="3" id="KW-1185">Reference proteome</keyword>
<accession>A0A640TAJ8</accession>
<gene>
    <name evidence="2" type="ORF">Sgleb_75580</name>
</gene>
<proteinExistence type="predicted"/>
<comment type="caution">
    <text evidence="2">The sequence shown here is derived from an EMBL/GenBank/DDBJ whole genome shotgun (WGS) entry which is preliminary data.</text>
</comment>
<reference evidence="2 3" key="1">
    <citation type="submission" date="2019-12" db="EMBL/GenBank/DDBJ databases">
        <title>Whole genome shotgun sequence of Streptomyces hygroscopicus subsp. glebosus NBRC 13786.</title>
        <authorList>
            <person name="Ichikawa N."/>
            <person name="Kimura A."/>
            <person name="Kitahashi Y."/>
            <person name="Komaki H."/>
            <person name="Tamura T."/>
        </authorList>
    </citation>
    <scope>NUCLEOTIDE SEQUENCE [LARGE SCALE GENOMIC DNA]</scope>
    <source>
        <strain evidence="2 3">NBRC 13786</strain>
    </source>
</reference>
<protein>
    <submittedName>
        <fullName evidence="2">Uncharacterized protein</fullName>
    </submittedName>
</protein>
<name>A0A640TAJ8_9ACTN</name>
<dbReference type="EMBL" id="BLIO01000001">
    <property type="protein sequence ID" value="GFE19511.1"/>
    <property type="molecule type" value="Genomic_DNA"/>
</dbReference>